<dbReference type="InParanoid" id="A0A419PZ38"/>
<protein>
    <submittedName>
        <fullName evidence="1">Uncharacterized protein</fullName>
    </submittedName>
</protein>
<reference evidence="1 2" key="1">
    <citation type="journal article" date="2018" name="Biotechnol. Adv.">
        <title>Improved genomic resources and new bioinformatic workflow for the carcinogenic parasite Clonorchis sinensis: Biotechnological implications.</title>
        <authorList>
            <person name="Wang D."/>
            <person name="Korhonen P.K."/>
            <person name="Gasser R.B."/>
            <person name="Young N.D."/>
        </authorList>
    </citation>
    <scope>NUCLEOTIDE SEQUENCE [LARGE SCALE GENOMIC DNA]</scope>
    <source>
        <strain evidence="1">Cs-k2</strain>
    </source>
</reference>
<reference evidence="1 2" key="2">
    <citation type="journal article" date="2021" name="Genomics">
        <title>High-quality reference genome for Clonorchis sinensis.</title>
        <authorList>
            <person name="Young N.D."/>
            <person name="Stroehlein A.J."/>
            <person name="Kinkar L."/>
            <person name="Wang T."/>
            <person name="Sohn W.M."/>
            <person name="Chang B.C.H."/>
            <person name="Kaur P."/>
            <person name="Weisz D."/>
            <person name="Dudchenko O."/>
            <person name="Aiden E.L."/>
            <person name="Korhonen P.K."/>
            <person name="Gasser R.B."/>
        </authorList>
    </citation>
    <scope>NUCLEOTIDE SEQUENCE [LARGE SCALE GENOMIC DNA]</scope>
    <source>
        <strain evidence="1">Cs-k2</strain>
    </source>
</reference>
<sequence>MLHTHTGCPHVSLGLVFETPQHISLNKNTPKLLKTKLTTRTPLTSFSSYTLQRLQLCTEGSRGPGGIFVISTCPSAWSKVGYLSASATLNWPRNAALSSANDGSTRALHGLTNSDSGAGHILQ</sequence>
<dbReference type="Proteomes" id="UP000286415">
    <property type="component" value="Unassembled WGS sequence"/>
</dbReference>
<accession>A0A419PZ38</accession>
<dbReference type="AlphaFoldDB" id="A0A419PZ38"/>
<proteinExistence type="predicted"/>
<gene>
    <name evidence="1" type="ORF">CSKR_105772</name>
</gene>
<dbReference type="EMBL" id="NIRI02000010">
    <property type="protein sequence ID" value="KAG5453669.1"/>
    <property type="molecule type" value="Genomic_DNA"/>
</dbReference>
<organism evidence="1 2">
    <name type="scientific">Clonorchis sinensis</name>
    <name type="common">Chinese liver fluke</name>
    <dbReference type="NCBI Taxonomy" id="79923"/>
    <lineage>
        <taxon>Eukaryota</taxon>
        <taxon>Metazoa</taxon>
        <taxon>Spiralia</taxon>
        <taxon>Lophotrochozoa</taxon>
        <taxon>Platyhelminthes</taxon>
        <taxon>Trematoda</taxon>
        <taxon>Digenea</taxon>
        <taxon>Opisthorchiida</taxon>
        <taxon>Opisthorchiata</taxon>
        <taxon>Opisthorchiidae</taxon>
        <taxon>Clonorchis</taxon>
    </lineage>
</organism>
<comment type="caution">
    <text evidence="1">The sequence shown here is derived from an EMBL/GenBank/DDBJ whole genome shotgun (WGS) entry which is preliminary data.</text>
</comment>
<name>A0A419PZ38_CLOSI</name>
<keyword evidence="2" id="KW-1185">Reference proteome</keyword>
<evidence type="ECO:0000313" key="2">
    <source>
        <dbReference type="Proteomes" id="UP000286415"/>
    </source>
</evidence>
<evidence type="ECO:0000313" key="1">
    <source>
        <dbReference type="EMBL" id="KAG5453669.1"/>
    </source>
</evidence>